<accession>A0AAD9CWG3</accession>
<dbReference type="EMBL" id="JAODAN010000007">
    <property type="protein sequence ID" value="KAK1923224.1"/>
    <property type="molecule type" value="Genomic_DNA"/>
</dbReference>
<proteinExistence type="predicted"/>
<feature type="region of interest" description="Disordered" evidence="1">
    <location>
        <begin position="163"/>
        <end position="221"/>
    </location>
</feature>
<evidence type="ECO:0000256" key="2">
    <source>
        <dbReference type="SAM" id="Phobius"/>
    </source>
</evidence>
<comment type="caution">
    <text evidence="3">The sequence shown here is derived from an EMBL/GenBank/DDBJ whole genome shotgun (WGS) entry which is preliminary data.</text>
</comment>
<organism evidence="3 4">
    <name type="scientific">Papiliotrema laurentii</name>
    <name type="common">Cryptococcus laurentii</name>
    <dbReference type="NCBI Taxonomy" id="5418"/>
    <lineage>
        <taxon>Eukaryota</taxon>
        <taxon>Fungi</taxon>
        <taxon>Dikarya</taxon>
        <taxon>Basidiomycota</taxon>
        <taxon>Agaricomycotina</taxon>
        <taxon>Tremellomycetes</taxon>
        <taxon>Tremellales</taxon>
        <taxon>Rhynchogastremaceae</taxon>
        <taxon>Papiliotrema</taxon>
    </lineage>
</organism>
<feature type="compositionally biased region" description="Basic residues" evidence="1">
    <location>
        <begin position="89"/>
        <end position="100"/>
    </location>
</feature>
<dbReference type="AlphaFoldDB" id="A0AAD9CWG3"/>
<protein>
    <recommendedName>
        <fullName evidence="5">Transmembrane protein</fullName>
    </recommendedName>
</protein>
<dbReference type="Proteomes" id="UP001182556">
    <property type="component" value="Unassembled WGS sequence"/>
</dbReference>
<name>A0AAD9CWG3_PAPLA</name>
<feature type="region of interest" description="Disordered" evidence="1">
    <location>
        <begin position="89"/>
        <end position="147"/>
    </location>
</feature>
<feature type="compositionally biased region" description="Polar residues" evidence="1">
    <location>
        <begin position="106"/>
        <end position="117"/>
    </location>
</feature>
<feature type="region of interest" description="Disordered" evidence="1">
    <location>
        <begin position="1"/>
        <end position="23"/>
    </location>
</feature>
<feature type="compositionally biased region" description="Low complexity" evidence="1">
    <location>
        <begin position="195"/>
        <end position="209"/>
    </location>
</feature>
<keyword evidence="4" id="KW-1185">Reference proteome</keyword>
<reference evidence="3" key="1">
    <citation type="submission" date="2023-02" db="EMBL/GenBank/DDBJ databases">
        <title>Identification and recombinant expression of a fungal hydrolase from Papiliotrema laurentii that hydrolyzes apple cutin and clears colloidal polyester polyurethane.</title>
        <authorList>
            <consortium name="DOE Joint Genome Institute"/>
            <person name="Roman V.A."/>
            <person name="Bojanowski C."/>
            <person name="Crable B.R."/>
            <person name="Wagner D.N."/>
            <person name="Hung C.S."/>
            <person name="Nadeau L.J."/>
            <person name="Schratz L."/>
            <person name="Haridas S."/>
            <person name="Pangilinan J."/>
            <person name="Lipzen A."/>
            <person name="Na H."/>
            <person name="Yan M."/>
            <person name="Ng V."/>
            <person name="Grigoriev I.V."/>
            <person name="Spatafora J.W."/>
            <person name="Barlow D."/>
            <person name="Biffinger J."/>
            <person name="Kelley-Loughnane N."/>
            <person name="Varaljay V.A."/>
            <person name="Crookes-Goodson W.J."/>
        </authorList>
    </citation>
    <scope>NUCLEOTIDE SEQUENCE</scope>
    <source>
        <strain evidence="3">5307AH</strain>
    </source>
</reference>
<keyword evidence="2" id="KW-0472">Membrane</keyword>
<gene>
    <name evidence="3" type="ORF">DB88DRAFT_341058</name>
</gene>
<keyword evidence="2" id="KW-0812">Transmembrane</keyword>
<sequence length="334" mass="36362">MTMPVNGPRAVSDLSATRPTPAEDLFKRQQVVTQLVTASASAAPSAEPTKAKAFPVAVAVPALIGGMAAAIAGFLLFWWISKRRRREKQRYQRRQARKRNNANQRPSVSASRANSHQKAPISEKDVPPPVPALTKYPAPADPYGQSYGYEHKEYTQYAQQPAIEDTPDHPSVSSTAPLTTLPKEEEPTRQKKPSRSAARVAAAEQAAEANFGDPATRYQPKKPSPLAIAAEQKLRNDGIYHDQRSLSPIDTTRQVSGEWGVALGSPNTDSAYHAQSPMSYANDPYLQANGPRGKSGVYSHDPYASYHGDDVEEMRYQSNGLTPSGPGVSKSNWV</sequence>
<evidence type="ECO:0008006" key="5">
    <source>
        <dbReference type="Google" id="ProtNLM"/>
    </source>
</evidence>
<evidence type="ECO:0000313" key="3">
    <source>
        <dbReference type="EMBL" id="KAK1923224.1"/>
    </source>
</evidence>
<evidence type="ECO:0000313" key="4">
    <source>
        <dbReference type="Proteomes" id="UP001182556"/>
    </source>
</evidence>
<keyword evidence="2" id="KW-1133">Transmembrane helix</keyword>
<evidence type="ECO:0000256" key="1">
    <source>
        <dbReference type="SAM" id="MobiDB-lite"/>
    </source>
</evidence>
<feature type="region of interest" description="Disordered" evidence="1">
    <location>
        <begin position="267"/>
        <end position="334"/>
    </location>
</feature>
<feature type="transmembrane region" description="Helical" evidence="2">
    <location>
        <begin position="54"/>
        <end position="80"/>
    </location>
</feature>